<accession>A0ABU6FCC2</accession>
<protein>
    <submittedName>
        <fullName evidence="3">PASTA domain-containing protein</fullName>
    </submittedName>
</protein>
<comment type="caution">
    <text evidence="3">The sequence shown here is derived from an EMBL/GenBank/DDBJ whole genome shotgun (WGS) entry which is preliminary data.</text>
</comment>
<dbReference type="PROSITE" id="PS51178">
    <property type="entry name" value="PASTA"/>
    <property type="match status" value="1"/>
</dbReference>
<evidence type="ECO:0000313" key="3">
    <source>
        <dbReference type="EMBL" id="MEB8341675.1"/>
    </source>
</evidence>
<organism evidence="3 4">
    <name type="scientific">Streptomyces endophyticus</name>
    <dbReference type="NCBI Taxonomy" id="714166"/>
    <lineage>
        <taxon>Bacteria</taxon>
        <taxon>Bacillati</taxon>
        <taxon>Actinomycetota</taxon>
        <taxon>Actinomycetes</taxon>
        <taxon>Kitasatosporales</taxon>
        <taxon>Streptomycetaceae</taxon>
        <taxon>Streptomyces</taxon>
    </lineage>
</organism>
<dbReference type="EMBL" id="JAOZYC010000149">
    <property type="protein sequence ID" value="MEB8341675.1"/>
    <property type="molecule type" value="Genomic_DNA"/>
</dbReference>
<sequence length="125" mass="13201">MKTPKTPKVPDAGPPDVPVPKLVGLMAVDARQAAREHGVLIVAADRDDFERVAVEYVVRQYPLPGVEVPRDAVVTIWFDLGEGEGGGGAGVRVPRAPGPRGGGMRRELGEPELPPTRSGSFSPCP</sequence>
<gene>
    <name evidence="3" type="ORF">OKJ99_29695</name>
</gene>
<dbReference type="Proteomes" id="UP001354931">
    <property type="component" value="Unassembled WGS sequence"/>
</dbReference>
<evidence type="ECO:0000256" key="1">
    <source>
        <dbReference type="SAM" id="MobiDB-lite"/>
    </source>
</evidence>
<feature type="domain" description="PASTA" evidence="2">
    <location>
        <begin position="13"/>
        <end position="82"/>
    </location>
</feature>
<keyword evidence="4" id="KW-1185">Reference proteome</keyword>
<evidence type="ECO:0000313" key="4">
    <source>
        <dbReference type="Proteomes" id="UP001354931"/>
    </source>
</evidence>
<dbReference type="Pfam" id="PF03793">
    <property type="entry name" value="PASTA"/>
    <property type="match status" value="1"/>
</dbReference>
<evidence type="ECO:0000259" key="2">
    <source>
        <dbReference type="PROSITE" id="PS51178"/>
    </source>
</evidence>
<reference evidence="3 4" key="1">
    <citation type="submission" date="2022-10" db="EMBL/GenBank/DDBJ databases">
        <authorList>
            <person name="Xie J."/>
            <person name="Shen N."/>
        </authorList>
    </citation>
    <scope>NUCLEOTIDE SEQUENCE [LARGE SCALE GENOMIC DNA]</scope>
    <source>
        <strain evidence="3 4">YIM65594</strain>
    </source>
</reference>
<dbReference type="InterPro" id="IPR005543">
    <property type="entry name" value="PASTA_dom"/>
</dbReference>
<name>A0ABU6FCC2_9ACTN</name>
<proteinExistence type="predicted"/>
<dbReference type="CDD" id="cd06577">
    <property type="entry name" value="PASTA_pknB"/>
    <property type="match status" value="1"/>
</dbReference>
<dbReference type="Gene3D" id="3.30.10.20">
    <property type="match status" value="1"/>
</dbReference>
<feature type="region of interest" description="Disordered" evidence="1">
    <location>
        <begin position="84"/>
        <end position="125"/>
    </location>
</feature>